<evidence type="ECO:0000313" key="1">
    <source>
        <dbReference type="EMBL" id="SFF21895.1"/>
    </source>
</evidence>
<organism evidence="1 2">
    <name type="scientific">Sulfitobacter brevis</name>
    <dbReference type="NCBI Taxonomy" id="74348"/>
    <lineage>
        <taxon>Bacteria</taxon>
        <taxon>Pseudomonadati</taxon>
        <taxon>Pseudomonadota</taxon>
        <taxon>Alphaproteobacteria</taxon>
        <taxon>Rhodobacterales</taxon>
        <taxon>Roseobacteraceae</taxon>
        <taxon>Sulfitobacter</taxon>
    </lineage>
</organism>
<proteinExistence type="predicted"/>
<keyword evidence="2" id="KW-1185">Reference proteome</keyword>
<gene>
    <name evidence="1" type="ORF">SAMN04488523_1323</name>
</gene>
<sequence>MHLARSQPGSFGQIHAEPVSAPLVSAGHLSRDLTEVFLDETLVNLSARGKAGPQGMAGVQRKTLLFWQVAPNASVQYSLVLPRFSSGLFRAMFAMKEIRNGKEIHRRVST</sequence>
<dbReference type="STRING" id="74348.SAMN04488523_1323"/>
<evidence type="ECO:0000313" key="2">
    <source>
        <dbReference type="Proteomes" id="UP000198977"/>
    </source>
</evidence>
<accession>A0A1I2GW22</accession>
<name>A0A1I2GW22_9RHOB</name>
<dbReference type="EMBL" id="FOMW01000032">
    <property type="protein sequence ID" value="SFF21895.1"/>
    <property type="molecule type" value="Genomic_DNA"/>
</dbReference>
<reference evidence="2" key="1">
    <citation type="submission" date="2016-10" db="EMBL/GenBank/DDBJ databases">
        <authorList>
            <person name="Varghese N."/>
            <person name="Submissions S."/>
        </authorList>
    </citation>
    <scope>NUCLEOTIDE SEQUENCE [LARGE SCALE GENOMIC DNA]</scope>
    <source>
        <strain evidence="2">DSM 11443</strain>
    </source>
</reference>
<dbReference type="Proteomes" id="UP000198977">
    <property type="component" value="Unassembled WGS sequence"/>
</dbReference>
<dbReference type="AlphaFoldDB" id="A0A1I2GW22"/>
<protein>
    <submittedName>
        <fullName evidence="1">Uncharacterized protein</fullName>
    </submittedName>
</protein>